<gene>
    <name evidence="2" type="ORF">HF682_03340</name>
</gene>
<protein>
    <submittedName>
        <fullName evidence="2">Uncharacterized protein</fullName>
    </submittedName>
</protein>
<dbReference type="Proteomes" id="UP000587991">
    <property type="component" value="Unassembled WGS sequence"/>
</dbReference>
<dbReference type="EMBL" id="JABAIM010000001">
    <property type="protein sequence ID" value="NLR74186.1"/>
    <property type="molecule type" value="Genomic_DNA"/>
</dbReference>
<proteinExistence type="predicted"/>
<dbReference type="AlphaFoldDB" id="A0A847S9C4"/>
<keyword evidence="1" id="KW-1133">Transmembrane helix</keyword>
<accession>A0A847S9C4</accession>
<dbReference type="RefSeq" id="WP_168875815.1">
    <property type="nucleotide sequence ID" value="NZ_JABAIM010000001.1"/>
</dbReference>
<evidence type="ECO:0000313" key="2">
    <source>
        <dbReference type="EMBL" id="NLR74186.1"/>
    </source>
</evidence>
<sequence length="155" mass="17706">MTIPRVSWYVLAMGAVLLFMARMPGMMTLMLAVPMLIWSVRGLLRRPRLHPMAVYMLASLLAAVAWGGQYCRSWSIGQDASVVAQAVVQYHDRTGHYPAQLEGIGYNTQQARFRLGLYYRLDEGGRPALMYQSPWTVFETNHYDFAQKSWHFVGD</sequence>
<organism evidence="2 3">
    <name type="scientific">Leeia aquatica</name>
    <dbReference type="NCBI Taxonomy" id="2725557"/>
    <lineage>
        <taxon>Bacteria</taxon>
        <taxon>Pseudomonadati</taxon>
        <taxon>Pseudomonadota</taxon>
        <taxon>Betaproteobacteria</taxon>
        <taxon>Neisseriales</taxon>
        <taxon>Leeiaceae</taxon>
        <taxon>Leeia</taxon>
    </lineage>
</organism>
<evidence type="ECO:0000313" key="3">
    <source>
        <dbReference type="Proteomes" id="UP000587991"/>
    </source>
</evidence>
<comment type="caution">
    <text evidence="2">The sequence shown here is derived from an EMBL/GenBank/DDBJ whole genome shotgun (WGS) entry which is preliminary data.</text>
</comment>
<keyword evidence="1" id="KW-0472">Membrane</keyword>
<evidence type="ECO:0000256" key="1">
    <source>
        <dbReference type="SAM" id="Phobius"/>
    </source>
</evidence>
<keyword evidence="1" id="KW-0812">Transmembrane</keyword>
<feature type="transmembrane region" description="Helical" evidence="1">
    <location>
        <begin position="6"/>
        <end position="37"/>
    </location>
</feature>
<name>A0A847S9C4_9NEIS</name>
<reference evidence="2 3" key="1">
    <citation type="submission" date="2020-04" db="EMBL/GenBank/DDBJ databases">
        <title>Draft genome of Leeia sp. IMCC25680.</title>
        <authorList>
            <person name="Song J."/>
            <person name="Cho J.-C."/>
        </authorList>
    </citation>
    <scope>NUCLEOTIDE SEQUENCE [LARGE SCALE GENOMIC DNA]</scope>
    <source>
        <strain evidence="2 3">IMCC25680</strain>
    </source>
</reference>
<keyword evidence="3" id="KW-1185">Reference proteome</keyword>
<feature type="transmembrane region" description="Helical" evidence="1">
    <location>
        <begin position="49"/>
        <end position="68"/>
    </location>
</feature>